<accession>A0A7T8HL15</accession>
<keyword evidence="2" id="KW-1185">Reference proteome</keyword>
<dbReference type="EMBL" id="CP045892">
    <property type="protein sequence ID" value="QQP52024.1"/>
    <property type="molecule type" value="Genomic_DNA"/>
</dbReference>
<dbReference type="Proteomes" id="UP000595437">
    <property type="component" value="Chromosome 3"/>
</dbReference>
<protein>
    <submittedName>
        <fullName evidence="1">Uncharacterized protein</fullName>
    </submittedName>
</protein>
<name>A0A7T8HL15_CALRO</name>
<feature type="non-terminal residue" evidence="1">
    <location>
        <position position="1"/>
    </location>
</feature>
<evidence type="ECO:0000313" key="2">
    <source>
        <dbReference type="Proteomes" id="UP000595437"/>
    </source>
</evidence>
<reference evidence="2" key="1">
    <citation type="submission" date="2021-01" db="EMBL/GenBank/DDBJ databases">
        <title>Caligus Genome Assembly.</title>
        <authorList>
            <person name="Gallardo-Escarate C."/>
        </authorList>
    </citation>
    <scope>NUCLEOTIDE SEQUENCE [LARGE SCALE GENOMIC DNA]</scope>
</reference>
<sequence length="108" mass="12232">ILREYIKVNIKHIKDTHNYPILLFSHSTSNLHKASITTRVMKLSLSSCKSHLLEHLATGDPIRDDGLRGILISEAVIRYSALSIKIPWTSGAQWKLAEELVKFYSSCL</sequence>
<gene>
    <name evidence="1" type="ORF">FKW44_004018</name>
</gene>
<dbReference type="AlphaFoldDB" id="A0A7T8HL15"/>
<evidence type="ECO:0000313" key="1">
    <source>
        <dbReference type="EMBL" id="QQP52024.1"/>
    </source>
</evidence>
<organism evidence="1 2">
    <name type="scientific">Caligus rogercresseyi</name>
    <name type="common">Sea louse</name>
    <dbReference type="NCBI Taxonomy" id="217165"/>
    <lineage>
        <taxon>Eukaryota</taxon>
        <taxon>Metazoa</taxon>
        <taxon>Ecdysozoa</taxon>
        <taxon>Arthropoda</taxon>
        <taxon>Crustacea</taxon>
        <taxon>Multicrustacea</taxon>
        <taxon>Hexanauplia</taxon>
        <taxon>Copepoda</taxon>
        <taxon>Siphonostomatoida</taxon>
        <taxon>Caligidae</taxon>
        <taxon>Caligus</taxon>
    </lineage>
</organism>
<proteinExistence type="predicted"/>